<sequence>MVQTNPSRQSPEGIGLSSRLQRKAGFVGKFLPAFKRTFEVVKKLNPVTYLLYDLRPDSRIQKYRKAHVHHLKPYISTISLHDSNDSSNSSSESYKFPSTDVFNDLSFTRPMPTPDFSDALPRLFSTSSEYERRRPQIRPLRKMEHDPPNPPEQQQASPTITPTEKVPIITHKIGSMTLDSPPKPTRD</sequence>
<evidence type="ECO:0000256" key="1">
    <source>
        <dbReference type="SAM" id="MobiDB-lite"/>
    </source>
</evidence>
<dbReference type="EMBL" id="CAJVCH010534980">
    <property type="protein sequence ID" value="CAG7825105.1"/>
    <property type="molecule type" value="Genomic_DNA"/>
</dbReference>
<feature type="compositionally biased region" description="Polar residues" evidence="1">
    <location>
        <begin position="152"/>
        <end position="162"/>
    </location>
</feature>
<reference evidence="2" key="1">
    <citation type="submission" date="2021-06" db="EMBL/GenBank/DDBJ databases">
        <authorList>
            <person name="Hodson N. C."/>
            <person name="Mongue J. A."/>
            <person name="Jaron S. K."/>
        </authorList>
    </citation>
    <scope>NUCLEOTIDE SEQUENCE</scope>
</reference>
<proteinExistence type="predicted"/>
<comment type="caution">
    <text evidence="2">The sequence shown here is derived from an EMBL/GenBank/DDBJ whole genome shotgun (WGS) entry which is preliminary data.</text>
</comment>
<evidence type="ECO:0000313" key="2">
    <source>
        <dbReference type="EMBL" id="CAG7825105.1"/>
    </source>
</evidence>
<gene>
    <name evidence="2" type="ORF">AFUS01_LOCUS35230</name>
</gene>
<dbReference type="AlphaFoldDB" id="A0A8J2PX37"/>
<protein>
    <submittedName>
        <fullName evidence="2">Uncharacterized protein</fullName>
    </submittedName>
</protein>
<feature type="region of interest" description="Disordered" evidence="1">
    <location>
        <begin position="118"/>
        <end position="165"/>
    </location>
</feature>
<organism evidence="2 3">
    <name type="scientific">Allacma fusca</name>
    <dbReference type="NCBI Taxonomy" id="39272"/>
    <lineage>
        <taxon>Eukaryota</taxon>
        <taxon>Metazoa</taxon>
        <taxon>Ecdysozoa</taxon>
        <taxon>Arthropoda</taxon>
        <taxon>Hexapoda</taxon>
        <taxon>Collembola</taxon>
        <taxon>Symphypleona</taxon>
        <taxon>Sminthuridae</taxon>
        <taxon>Allacma</taxon>
    </lineage>
</organism>
<dbReference type="Proteomes" id="UP000708208">
    <property type="component" value="Unassembled WGS sequence"/>
</dbReference>
<accession>A0A8J2PX37</accession>
<name>A0A8J2PX37_9HEXA</name>
<evidence type="ECO:0000313" key="3">
    <source>
        <dbReference type="Proteomes" id="UP000708208"/>
    </source>
</evidence>
<keyword evidence="3" id="KW-1185">Reference proteome</keyword>